<gene>
    <name evidence="14" type="primary">ligA</name>
    <name evidence="16" type="ORF">DRI96_06505</name>
</gene>
<dbReference type="Pfam" id="PF00533">
    <property type="entry name" value="BRCT"/>
    <property type="match status" value="1"/>
</dbReference>
<dbReference type="Gene3D" id="2.40.50.140">
    <property type="entry name" value="Nucleic acid-binding proteins"/>
    <property type="match status" value="1"/>
</dbReference>
<keyword evidence="8 14" id="KW-0862">Zinc</keyword>
<evidence type="ECO:0000256" key="11">
    <source>
        <dbReference type="ARBA" id="ARBA00023204"/>
    </source>
</evidence>
<dbReference type="InterPro" id="IPR013840">
    <property type="entry name" value="DNAligase_N"/>
</dbReference>
<feature type="binding site" evidence="14">
    <location>
        <position position="249"/>
    </location>
    <ligand>
        <name>Zn(2+)</name>
        <dbReference type="ChEBI" id="CHEBI:29105"/>
    </ligand>
</feature>
<name>A0A662DAV6_UNCAE</name>
<feature type="binding site" evidence="14">
    <location>
        <position position="152"/>
    </location>
    <ligand>
        <name>NAD(+)</name>
        <dbReference type="ChEBI" id="CHEBI:57540"/>
    </ligand>
</feature>
<dbReference type="SUPFAM" id="SSF50249">
    <property type="entry name" value="Nucleic acid-binding proteins"/>
    <property type="match status" value="1"/>
</dbReference>
<reference evidence="16 17" key="1">
    <citation type="submission" date="2018-06" db="EMBL/GenBank/DDBJ databases">
        <title>Extensive metabolic versatility and redundancy in microbially diverse, dynamic hydrothermal sediments.</title>
        <authorList>
            <person name="Dombrowski N."/>
            <person name="Teske A."/>
            <person name="Baker B.J."/>
        </authorList>
    </citation>
    <scope>NUCLEOTIDE SEQUENCE [LARGE SCALE GENOMIC DNA]</scope>
    <source>
        <strain evidence="16">B19_G9</strain>
    </source>
</reference>
<dbReference type="InterPro" id="IPR010994">
    <property type="entry name" value="RuvA_2-like"/>
</dbReference>
<dbReference type="EMBL" id="QMQB01000262">
    <property type="protein sequence ID" value="RLE11259.1"/>
    <property type="molecule type" value="Genomic_DNA"/>
</dbReference>
<dbReference type="PANTHER" id="PTHR23389:SF9">
    <property type="entry name" value="DNA LIGASE"/>
    <property type="match status" value="1"/>
</dbReference>
<dbReference type="GO" id="GO:0006281">
    <property type="term" value="P:DNA repair"/>
    <property type="evidence" value="ECO:0007669"/>
    <property type="project" value="UniProtKB-KW"/>
</dbReference>
<dbReference type="GO" id="GO:0046872">
    <property type="term" value="F:metal ion binding"/>
    <property type="evidence" value="ECO:0007669"/>
    <property type="project" value="UniProtKB-KW"/>
</dbReference>
<evidence type="ECO:0000256" key="10">
    <source>
        <dbReference type="ARBA" id="ARBA00023027"/>
    </source>
</evidence>
<dbReference type="Pfam" id="PF14520">
    <property type="entry name" value="HHH_5"/>
    <property type="match status" value="1"/>
</dbReference>
<evidence type="ECO:0000256" key="9">
    <source>
        <dbReference type="ARBA" id="ARBA00022842"/>
    </source>
</evidence>
<dbReference type="InterPro" id="IPR001357">
    <property type="entry name" value="BRCT_dom"/>
</dbReference>
<evidence type="ECO:0000256" key="5">
    <source>
        <dbReference type="ARBA" id="ARBA00022705"/>
    </source>
</evidence>
<dbReference type="InterPro" id="IPR004149">
    <property type="entry name" value="Znf_DNAligase_C4"/>
</dbReference>
<dbReference type="SMART" id="SM00532">
    <property type="entry name" value="LIGANc"/>
    <property type="match status" value="1"/>
</dbReference>
<dbReference type="GO" id="GO:0005829">
    <property type="term" value="C:cytosol"/>
    <property type="evidence" value="ECO:0007669"/>
    <property type="project" value="TreeGrafter"/>
</dbReference>
<feature type="binding site" evidence="14">
    <location>
        <position position="246"/>
    </location>
    <ligand>
        <name>Zn(2+)</name>
        <dbReference type="ChEBI" id="CHEBI:29105"/>
    </ligand>
</feature>
<evidence type="ECO:0000256" key="14">
    <source>
        <dbReference type="HAMAP-Rule" id="MF_01588"/>
    </source>
</evidence>
<dbReference type="HAMAP" id="MF_01588">
    <property type="entry name" value="DNA_ligase_A"/>
    <property type="match status" value="1"/>
</dbReference>
<dbReference type="PROSITE" id="PS50172">
    <property type="entry name" value="BRCT"/>
    <property type="match status" value="1"/>
</dbReference>
<dbReference type="InterPro" id="IPR012340">
    <property type="entry name" value="NA-bd_OB-fold"/>
</dbReference>
<dbReference type="Gene3D" id="3.40.50.10190">
    <property type="entry name" value="BRCT domain"/>
    <property type="match status" value="1"/>
</dbReference>
<dbReference type="SMART" id="SM00292">
    <property type="entry name" value="BRCT"/>
    <property type="match status" value="1"/>
</dbReference>
<dbReference type="InterPro" id="IPR001679">
    <property type="entry name" value="DNA_ligase"/>
</dbReference>
<dbReference type="Gene3D" id="3.30.470.30">
    <property type="entry name" value="DNA ligase/mRNA capping enzyme"/>
    <property type="match status" value="1"/>
</dbReference>
<comment type="cofactor">
    <cofactor evidence="14">
        <name>Mg(2+)</name>
        <dbReference type="ChEBI" id="CHEBI:18420"/>
    </cofactor>
    <cofactor evidence="14">
        <name>Mn(2+)</name>
        <dbReference type="ChEBI" id="CHEBI:29035"/>
    </cofactor>
</comment>
<dbReference type="InterPro" id="IPR036420">
    <property type="entry name" value="BRCT_dom_sf"/>
</dbReference>
<organism evidence="16 17">
    <name type="scientific">Aerophobetes bacterium</name>
    <dbReference type="NCBI Taxonomy" id="2030807"/>
    <lineage>
        <taxon>Bacteria</taxon>
        <taxon>Candidatus Aerophobota</taxon>
    </lineage>
</organism>
<evidence type="ECO:0000256" key="3">
    <source>
        <dbReference type="ARBA" id="ARBA00013308"/>
    </source>
</evidence>
<comment type="similarity">
    <text evidence="13 14">Belongs to the NAD-dependent DNA ligase family. LigA subfamily.</text>
</comment>
<dbReference type="FunFam" id="2.40.50.140:FF:000012">
    <property type="entry name" value="DNA ligase"/>
    <property type="match status" value="1"/>
</dbReference>
<dbReference type="SUPFAM" id="SSF56091">
    <property type="entry name" value="DNA ligase/mRNA capping enzyme, catalytic domain"/>
    <property type="match status" value="1"/>
</dbReference>
<comment type="caution">
    <text evidence="16">The sequence shown here is derived from an EMBL/GenBank/DDBJ whole genome shotgun (WGS) entry which is preliminary data.</text>
</comment>
<dbReference type="FunFam" id="1.10.150.20:FF:000007">
    <property type="entry name" value="DNA ligase"/>
    <property type="match status" value="1"/>
</dbReference>
<evidence type="ECO:0000256" key="4">
    <source>
        <dbReference type="ARBA" id="ARBA00022598"/>
    </source>
</evidence>
<dbReference type="NCBIfam" id="TIGR00575">
    <property type="entry name" value="dnlj"/>
    <property type="match status" value="1"/>
</dbReference>
<dbReference type="Pfam" id="PF03119">
    <property type="entry name" value="DNA_ligase_ZBD"/>
    <property type="match status" value="1"/>
</dbReference>
<dbReference type="InterPro" id="IPR004150">
    <property type="entry name" value="NAD_DNA_ligase_OB"/>
</dbReference>
<dbReference type="SUPFAM" id="SSF47781">
    <property type="entry name" value="RuvA domain 2-like"/>
    <property type="match status" value="1"/>
</dbReference>
<feature type="binding site" evidence="14">
    <location>
        <position position="269"/>
    </location>
    <ligand>
        <name>Zn(2+)</name>
        <dbReference type="ChEBI" id="CHEBI:29105"/>
    </ligand>
</feature>
<evidence type="ECO:0000256" key="12">
    <source>
        <dbReference type="ARBA" id="ARBA00034005"/>
    </source>
</evidence>
<evidence type="ECO:0000256" key="7">
    <source>
        <dbReference type="ARBA" id="ARBA00022763"/>
    </source>
</evidence>
<keyword evidence="7 14" id="KW-0227">DNA damage</keyword>
<dbReference type="InterPro" id="IPR013839">
    <property type="entry name" value="DNAligase_adenylation"/>
</dbReference>
<dbReference type="Proteomes" id="UP000267654">
    <property type="component" value="Unassembled WGS sequence"/>
</dbReference>
<dbReference type="GO" id="GO:0003911">
    <property type="term" value="F:DNA ligase (NAD+) activity"/>
    <property type="evidence" value="ECO:0007669"/>
    <property type="project" value="UniProtKB-UniRule"/>
</dbReference>
<sequence>MPPPRLIEVRWEVYMRRDDFHRLNQERERRGESLFANPRNAAAGSLRQLDPKVTASRPLGVFFYGIGRVEGREFKTHWEILQSFLKWGLVVNPYVELCSDIEGCINYFNKISEIREKLDYEIDGVVFKVNQLEYQRRLGEISRSPRWALAYKFPSIQATTRIRDIKVQVGRTGALTPVAILDTVEIGGARVSRATLHNQDEIERKDIRIGDTVLVQRAGDVIPEVVKVIKEKRTGRERKFELPSYCPVCGTKISHPSGEVVARCPNISCPARLKESIKHFASKQALDIEGLGDKIVEALVDKGFVKSISDLYRLKKEDFLTLEGFAEKSAQNMIDALERSKNTTLDRLLYGLGIRHVGQHLARVLAERFGDIESLTKASEQQLLQIPEIGPEVAASIKDFFTSRENLRVIRELEKLGVRYEKREKPTGDKLKGLTFVFTGELDNFTREEAKEKVEKEGGKVSSSVSRRTSYVVVGKNPGSKLDKARRYGVKTINEEEFIRLIS</sequence>
<dbReference type="InterPro" id="IPR041663">
    <property type="entry name" value="DisA/LigA_HHH"/>
</dbReference>
<keyword evidence="6 14" id="KW-0479">Metal-binding</keyword>
<dbReference type="EC" id="6.5.1.2" evidence="2 14"/>
<accession>A0A662DAV6</accession>
<keyword evidence="11 14" id="KW-0234">DNA repair</keyword>
<evidence type="ECO:0000313" key="16">
    <source>
        <dbReference type="EMBL" id="RLE11259.1"/>
    </source>
</evidence>
<keyword evidence="4 14" id="KW-0436">Ligase</keyword>
<comment type="function">
    <text evidence="1 14">DNA ligase that catalyzes the formation of phosphodiester linkages between 5'-phosphoryl and 3'-hydroxyl groups in double-stranded DNA using NAD as a coenzyme and as the energy source for the reaction. It is essential for DNA replication and repair of damaged DNA.</text>
</comment>
<comment type="catalytic activity">
    <reaction evidence="12 14">
        <text>NAD(+) + (deoxyribonucleotide)n-3'-hydroxyl + 5'-phospho-(deoxyribonucleotide)m = (deoxyribonucleotide)n+m + AMP + beta-nicotinamide D-nucleotide.</text>
        <dbReference type="EC" id="6.5.1.2"/>
    </reaction>
</comment>
<evidence type="ECO:0000259" key="15">
    <source>
        <dbReference type="PROSITE" id="PS50172"/>
    </source>
</evidence>
<feature type="binding site" evidence="14">
    <location>
        <position position="264"/>
    </location>
    <ligand>
        <name>Zn(2+)</name>
        <dbReference type="ChEBI" id="CHEBI:29105"/>
    </ligand>
</feature>
<evidence type="ECO:0000256" key="13">
    <source>
        <dbReference type="ARBA" id="ARBA00060881"/>
    </source>
</evidence>
<dbReference type="GO" id="GO:0003677">
    <property type="term" value="F:DNA binding"/>
    <property type="evidence" value="ECO:0007669"/>
    <property type="project" value="InterPro"/>
</dbReference>
<evidence type="ECO:0000313" key="17">
    <source>
        <dbReference type="Proteomes" id="UP000267654"/>
    </source>
</evidence>
<dbReference type="Pfam" id="PF01653">
    <property type="entry name" value="DNA_ligase_aden"/>
    <property type="match status" value="1"/>
</dbReference>
<dbReference type="Pfam" id="PF03120">
    <property type="entry name" value="OB_DNA_ligase"/>
    <property type="match status" value="1"/>
</dbReference>
<comment type="caution">
    <text evidence="14">Lacks conserved residue(s) required for the propagation of feature annotation.</text>
</comment>
<dbReference type="SMART" id="SM00278">
    <property type="entry name" value="HhH1"/>
    <property type="match status" value="3"/>
</dbReference>
<dbReference type="Pfam" id="PF12826">
    <property type="entry name" value="HHH_2"/>
    <property type="match status" value="1"/>
</dbReference>
<dbReference type="AlphaFoldDB" id="A0A662DAV6"/>
<keyword evidence="9 14" id="KW-0460">Magnesium</keyword>
<evidence type="ECO:0000256" key="2">
    <source>
        <dbReference type="ARBA" id="ARBA00012722"/>
    </source>
</evidence>
<dbReference type="InterPro" id="IPR003583">
    <property type="entry name" value="Hlx-hairpin-Hlx_DNA-bd_motif"/>
</dbReference>
<protein>
    <recommendedName>
        <fullName evidence="3 14">DNA ligase</fullName>
        <ecNumber evidence="2 14">6.5.1.2</ecNumber>
    </recommendedName>
    <alternativeName>
        <fullName evidence="14">Polydeoxyribonucleotide synthase [NAD(+)]</fullName>
    </alternativeName>
</protein>
<dbReference type="PANTHER" id="PTHR23389">
    <property type="entry name" value="CHROMOSOME TRANSMISSION FIDELITY FACTOR 18"/>
    <property type="match status" value="1"/>
</dbReference>
<feature type="domain" description="BRCT" evidence="15">
    <location>
        <begin position="426"/>
        <end position="503"/>
    </location>
</feature>
<dbReference type="FunFam" id="1.10.150.20:FF:000006">
    <property type="entry name" value="DNA ligase"/>
    <property type="match status" value="1"/>
</dbReference>
<feature type="binding site" evidence="14">
    <location>
        <position position="128"/>
    </location>
    <ligand>
        <name>NAD(+)</name>
        <dbReference type="ChEBI" id="CHEBI:57540"/>
    </ligand>
</feature>
<keyword evidence="10 14" id="KW-0520">NAD</keyword>
<dbReference type="Gene3D" id="1.10.150.20">
    <property type="entry name" value="5' to 3' exonuclease, C-terminal subdomain"/>
    <property type="match status" value="2"/>
</dbReference>
<dbReference type="GO" id="GO:0006260">
    <property type="term" value="P:DNA replication"/>
    <property type="evidence" value="ECO:0007669"/>
    <property type="project" value="UniProtKB-KW"/>
</dbReference>
<dbReference type="NCBIfam" id="NF005932">
    <property type="entry name" value="PRK07956.1"/>
    <property type="match status" value="1"/>
</dbReference>
<keyword evidence="5 14" id="KW-0235">DNA replication</keyword>
<evidence type="ECO:0000256" key="1">
    <source>
        <dbReference type="ARBA" id="ARBA00004067"/>
    </source>
</evidence>
<keyword evidence="14" id="KW-0464">Manganese</keyword>
<proteinExistence type="inferred from homology"/>
<dbReference type="SUPFAM" id="SSF52113">
    <property type="entry name" value="BRCT domain"/>
    <property type="match status" value="1"/>
</dbReference>
<feature type="binding site" evidence="14">
    <location>
        <position position="12"/>
    </location>
    <ligand>
        <name>NAD(+)</name>
        <dbReference type="ChEBI" id="CHEBI:57540"/>
    </ligand>
</feature>
<evidence type="ECO:0000256" key="6">
    <source>
        <dbReference type="ARBA" id="ARBA00022723"/>
    </source>
</evidence>
<evidence type="ECO:0000256" key="8">
    <source>
        <dbReference type="ARBA" id="ARBA00022833"/>
    </source>
</evidence>
<dbReference type="Gene3D" id="6.20.10.30">
    <property type="match status" value="1"/>
</dbReference>